<dbReference type="InterPro" id="IPR020568">
    <property type="entry name" value="Ribosomal_Su5_D2-typ_SF"/>
</dbReference>
<dbReference type="AlphaFoldDB" id="A0A060CFC7"/>
<proteinExistence type="predicted"/>
<feature type="non-terminal residue" evidence="1">
    <location>
        <position position="63"/>
    </location>
</feature>
<protein>
    <submittedName>
        <fullName evidence="1">CAZy families CE11 protein</fullName>
    </submittedName>
</protein>
<dbReference type="EMBL" id="KF128006">
    <property type="protein sequence ID" value="AIA95368.1"/>
    <property type="molecule type" value="Genomic_DNA"/>
</dbReference>
<evidence type="ECO:0000313" key="1">
    <source>
        <dbReference type="EMBL" id="AIA95368.1"/>
    </source>
</evidence>
<dbReference type="GO" id="GO:0016020">
    <property type="term" value="C:membrane"/>
    <property type="evidence" value="ECO:0007669"/>
    <property type="project" value="GOC"/>
</dbReference>
<dbReference type="Gene3D" id="3.30.230.20">
    <property type="entry name" value="lpxc deacetylase, domain 1"/>
    <property type="match status" value="1"/>
</dbReference>
<dbReference type="GO" id="GO:0009245">
    <property type="term" value="P:lipid A biosynthetic process"/>
    <property type="evidence" value="ECO:0007669"/>
    <property type="project" value="InterPro"/>
</dbReference>
<dbReference type="GO" id="GO:0103117">
    <property type="term" value="F:UDP-3-O-acyl-N-acetylglucosamine deacetylase activity"/>
    <property type="evidence" value="ECO:0007669"/>
    <property type="project" value="InterPro"/>
</dbReference>
<organism evidence="1">
    <name type="scientific">uncultured Ruegeria sp</name>
    <dbReference type="NCBI Taxonomy" id="259304"/>
    <lineage>
        <taxon>Bacteria</taxon>
        <taxon>Pseudomonadati</taxon>
        <taxon>Pseudomonadota</taxon>
        <taxon>Alphaproteobacteria</taxon>
        <taxon>Rhodobacterales</taxon>
        <taxon>Roseobacteraceae</taxon>
        <taxon>Ruegeria</taxon>
        <taxon>environmental samples</taxon>
    </lineage>
</organism>
<dbReference type="Pfam" id="PF03331">
    <property type="entry name" value="LpxC"/>
    <property type="match status" value="1"/>
</dbReference>
<reference evidence="1" key="1">
    <citation type="journal article" date="2013" name="Environ. Microbiol.">
        <title>Seasonally variable intestinal metagenomes of the red palm weevil (Rhynchophorus ferrugineus).</title>
        <authorList>
            <person name="Jia S."/>
            <person name="Zhang X."/>
            <person name="Zhang G."/>
            <person name="Yin A."/>
            <person name="Zhang S."/>
            <person name="Li F."/>
            <person name="Wang L."/>
            <person name="Zhao D."/>
            <person name="Yun Q."/>
            <person name="Tala"/>
            <person name="Wang J."/>
            <person name="Sun G."/>
            <person name="Baabdullah M."/>
            <person name="Yu X."/>
            <person name="Hu S."/>
            <person name="Al-Mssallem I.S."/>
            <person name="Yu J."/>
        </authorList>
    </citation>
    <scope>NUCLEOTIDE SEQUENCE</scope>
</reference>
<dbReference type="InterPro" id="IPR004463">
    <property type="entry name" value="UDP-acyl_GlcNac_deAcase"/>
</dbReference>
<name>A0A060CFC7_9RHOB</name>
<dbReference type="SUPFAM" id="SSF54211">
    <property type="entry name" value="Ribosomal protein S5 domain 2-like"/>
    <property type="match status" value="1"/>
</dbReference>
<accession>A0A060CFC7</accession>
<dbReference type="InterPro" id="IPR015870">
    <property type="entry name" value="UDP-acyl_N-AcGlcN_deAcase_N"/>
</dbReference>
<sequence length="63" mass="6849">MRVSPVLPQIATDRPDPRERIEGRQLMQATLKKTAIFQGVGLHSGAPARLEIHPAPAGHGILF</sequence>